<evidence type="ECO:0000256" key="2">
    <source>
        <dbReference type="SAM" id="SignalP"/>
    </source>
</evidence>
<feature type="chain" id="PRO_5027580609" evidence="2">
    <location>
        <begin position="23"/>
        <end position="372"/>
    </location>
</feature>
<feature type="domain" description="Ig-like" evidence="3">
    <location>
        <begin position="52"/>
        <end position="156"/>
    </location>
</feature>
<dbReference type="InParanoid" id="A0A6P7HNL5"/>
<dbReference type="PROSITE" id="PS50835">
    <property type="entry name" value="IG_LIKE"/>
    <property type="match status" value="2"/>
</dbReference>
<keyword evidence="1" id="KW-0472">Membrane</keyword>
<dbReference type="InterPro" id="IPR036179">
    <property type="entry name" value="Ig-like_dom_sf"/>
</dbReference>
<dbReference type="InterPro" id="IPR013783">
    <property type="entry name" value="Ig-like_fold"/>
</dbReference>
<dbReference type="Pfam" id="PF07686">
    <property type="entry name" value="V-set"/>
    <property type="match status" value="1"/>
</dbReference>
<name>A0A6P7HNL5_9TELE</name>
<accession>A0A6P7HNL5</accession>
<feature type="transmembrane region" description="Helical" evidence="1">
    <location>
        <begin position="253"/>
        <end position="274"/>
    </location>
</feature>
<keyword evidence="2" id="KW-0732">Signal</keyword>
<dbReference type="Pfam" id="PF07654">
    <property type="entry name" value="C1-set"/>
    <property type="match status" value="1"/>
</dbReference>
<dbReference type="Gene3D" id="2.60.40.10">
    <property type="entry name" value="Immunoglobulins"/>
    <property type="match status" value="1"/>
</dbReference>
<dbReference type="InterPro" id="IPR013106">
    <property type="entry name" value="Ig_V-set"/>
</dbReference>
<dbReference type="Proteomes" id="UP000515145">
    <property type="component" value="Chromosome 24"/>
</dbReference>
<keyword evidence="1" id="KW-1133">Transmembrane helix</keyword>
<feature type="signal peptide" evidence="2">
    <location>
        <begin position="1"/>
        <end position="22"/>
    </location>
</feature>
<dbReference type="GeneID" id="114428933"/>
<dbReference type="OrthoDB" id="8936750at2759"/>
<reference evidence="5" key="1">
    <citation type="submission" date="2025-08" db="UniProtKB">
        <authorList>
            <consortium name="RefSeq"/>
        </authorList>
    </citation>
    <scope>IDENTIFICATION</scope>
</reference>
<protein>
    <submittedName>
        <fullName evidence="5">Uncharacterized protein LOC114428933 isoform X1</fullName>
    </submittedName>
</protein>
<dbReference type="SMART" id="SM00409">
    <property type="entry name" value="IG"/>
    <property type="match status" value="1"/>
</dbReference>
<sequence length="372" mass="41467">MDEFRRSQVFLSVMLMLHLTVAEQRDQQQVTVNCSVNTKGTAVKEVSLRKHPGRDNTAASKKSFLLTGGEDVTLPCQNKSSCDRITWTFTARRNATEVTLSENRRIHEDAQSKAGRLSVGADCSLVIQQVTEQDVGRYTCRQVNGSNSSALFLALAVVTEQRDQQQVTVNCSVKRYVECRHTVKWFYQGKDIDPDHKDLKTSESDCSASVTFATSHSVNTKTSETLKCRVTKGTAVKEVSFRKHPGSDNTGRWWWWILVGGGLAVLVLITAAAIRWKRAEGDKVQTNGNTADPEGGVCYASISFTKSSSREAQVRKKERRTCSFDVSYVHFQVRGEKSDDEDDEDAAVTYSTVKVSSAEHRDLYATINKANM</sequence>
<evidence type="ECO:0000313" key="5">
    <source>
        <dbReference type="RefSeq" id="XP_028253541.1"/>
    </source>
</evidence>
<evidence type="ECO:0000256" key="1">
    <source>
        <dbReference type="SAM" id="Phobius"/>
    </source>
</evidence>
<organism evidence="4 5">
    <name type="scientific">Parambassis ranga</name>
    <name type="common">Indian glassy fish</name>
    <dbReference type="NCBI Taxonomy" id="210632"/>
    <lineage>
        <taxon>Eukaryota</taxon>
        <taxon>Metazoa</taxon>
        <taxon>Chordata</taxon>
        <taxon>Craniata</taxon>
        <taxon>Vertebrata</taxon>
        <taxon>Euteleostomi</taxon>
        <taxon>Actinopterygii</taxon>
        <taxon>Neopterygii</taxon>
        <taxon>Teleostei</taxon>
        <taxon>Neoteleostei</taxon>
        <taxon>Acanthomorphata</taxon>
        <taxon>Ovalentaria</taxon>
        <taxon>Ambassidae</taxon>
        <taxon>Parambassis</taxon>
    </lineage>
</organism>
<dbReference type="InterPro" id="IPR003599">
    <property type="entry name" value="Ig_sub"/>
</dbReference>
<dbReference type="PANTHER" id="PTHR11422">
    <property type="entry name" value="T-CELL SURFACE GLYCOPROTEIN CD4"/>
    <property type="match status" value="1"/>
</dbReference>
<dbReference type="SUPFAM" id="SSF48726">
    <property type="entry name" value="Immunoglobulin"/>
    <property type="match status" value="2"/>
</dbReference>
<dbReference type="InterPro" id="IPR003597">
    <property type="entry name" value="Ig_C1-set"/>
</dbReference>
<gene>
    <name evidence="5" type="primary">LOC114428933</name>
</gene>
<keyword evidence="1" id="KW-0812">Transmembrane</keyword>
<feature type="domain" description="Ig-like" evidence="3">
    <location>
        <begin position="165"/>
        <end position="240"/>
    </location>
</feature>
<keyword evidence="4" id="KW-1185">Reference proteome</keyword>
<proteinExistence type="predicted"/>
<evidence type="ECO:0000313" key="4">
    <source>
        <dbReference type="Proteomes" id="UP000515145"/>
    </source>
</evidence>
<dbReference type="InterPro" id="IPR007110">
    <property type="entry name" value="Ig-like_dom"/>
</dbReference>
<dbReference type="InterPro" id="IPR003598">
    <property type="entry name" value="Ig_sub2"/>
</dbReference>
<evidence type="ECO:0000259" key="3">
    <source>
        <dbReference type="PROSITE" id="PS50835"/>
    </source>
</evidence>
<dbReference type="RefSeq" id="XP_028253541.1">
    <property type="nucleotide sequence ID" value="XM_028397740.1"/>
</dbReference>
<dbReference type="SMART" id="SM00408">
    <property type="entry name" value="IGc2"/>
    <property type="match status" value="1"/>
</dbReference>
<dbReference type="AlphaFoldDB" id="A0A6P7HNL5"/>